<evidence type="ECO:0000313" key="1">
    <source>
        <dbReference type="EMBL" id="AGK86709.1"/>
    </source>
</evidence>
<accession>A0A096VKX0</accession>
<proteinExistence type="predicted"/>
<reference evidence="1 2" key="2">
    <citation type="journal article" date="2015" name="PLoS ONE">
        <title>Comparative Genomic and Phylogenomic Analyses Reveal a Conserved Core Genome Shared by Estuarine and Oceanic Cyanopodoviruses.</title>
        <authorList>
            <person name="Huang S."/>
            <person name="Zhang S."/>
            <person name="Jiao N."/>
            <person name="Chen F."/>
        </authorList>
    </citation>
    <scope>NUCLEOTIDE SEQUENCE [LARGE SCALE GENOMIC DNA]</scope>
</reference>
<reference evidence="2" key="1">
    <citation type="submission" date="2012-12" db="EMBL/GenBank/DDBJ databases">
        <title>Genomics of marine cyanopodoviruses.</title>
        <authorList>
            <person name="Huang S."/>
            <person name="Chen F."/>
        </authorList>
    </citation>
    <scope>NUCLEOTIDE SEQUENCE [LARGE SCALE GENOMIC DNA]</scope>
</reference>
<dbReference type="EMBL" id="KC310806">
    <property type="protein sequence ID" value="AGK86709.1"/>
    <property type="molecule type" value="Genomic_DNA"/>
</dbReference>
<name>A0A096VKX0_9CAUD</name>
<protein>
    <submittedName>
        <fullName evidence="1">Uncharacterized protein</fullName>
    </submittedName>
</protein>
<gene>
    <name evidence="1" type="ORF">S-CBP2_0003</name>
</gene>
<dbReference type="RefSeq" id="YP_009103111.1">
    <property type="nucleotide sequence ID" value="NC_025455.1"/>
</dbReference>
<dbReference type="Proteomes" id="UP000030041">
    <property type="component" value="Segment"/>
</dbReference>
<dbReference type="KEGG" id="vg:22112029"/>
<dbReference type="GeneID" id="22112029"/>
<evidence type="ECO:0000313" key="2">
    <source>
        <dbReference type="Proteomes" id="UP000030041"/>
    </source>
</evidence>
<organism evidence="1 2">
    <name type="scientific">Synechococcus phage S-CBP2</name>
    <dbReference type="NCBI Taxonomy" id="756277"/>
    <lineage>
        <taxon>Viruses</taxon>
        <taxon>Duplodnaviria</taxon>
        <taxon>Heunggongvirae</taxon>
        <taxon>Uroviricota</taxon>
        <taxon>Caudoviricetes</taxon>
        <taxon>Autographivirales</taxon>
        <taxon>Kembevirus</taxon>
        <taxon>Kembevirus SCBP2</taxon>
    </lineage>
</organism>
<keyword evidence="2" id="KW-1185">Reference proteome</keyword>
<sequence>MGFTLYRIIADHVIPRADIAGEAWVCQTEELATKLMAELQETRTDLTNFQLITRHYGA</sequence>